<dbReference type="AlphaFoldDB" id="A0A9N9ICF8"/>
<dbReference type="OrthoDB" id="10528956at2759"/>
<organism evidence="1 2">
    <name type="scientific">Dentiscutata erythropus</name>
    <dbReference type="NCBI Taxonomy" id="1348616"/>
    <lineage>
        <taxon>Eukaryota</taxon>
        <taxon>Fungi</taxon>
        <taxon>Fungi incertae sedis</taxon>
        <taxon>Mucoromycota</taxon>
        <taxon>Glomeromycotina</taxon>
        <taxon>Glomeromycetes</taxon>
        <taxon>Diversisporales</taxon>
        <taxon>Gigasporaceae</taxon>
        <taxon>Dentiscutata</taxon>
    </lineage>
</organism>
<evidence type="ECO:0000313" key="1">
    <source>
        <dbReference type="EMBL" id="CAG8729747.1"/>
    </source>
</evidence>
<evidence type="ECO:0000313" key="2">
    <source>
        <dbReference type="Proteomes" id="UP000789405"/>
    </source>
</evidence>
<name>A0A9N9ICF8_9GLOM</name>
<accession>A0A9N9ICF8</accession>
<comment type="caution">
    <text evidence="1">The sequence shown here is derived from an EMBL/GenBank/DDBJ whole genome shotgun (WGS) entry which is preliminary data.</text>
</comment>
<reference evidence="1" key="1">
    <citation type="submission" date="2021-06" db="EMBL/GenBank/DDBJ databases">
        <authorList>
            <person name="Kallberg Y."/>
            <person name="Tangrot J."/>
            <person name="Rosling A."/>
        </authorList>
    </citation>
    <scope>NUCLEOTIDE SEQUENCE</scope>
    <source>
        <strain evidence="1">MA453B</strain>
    </source>
</reference>
<sequence length="56" mass="6146">MSIIGKSAKFTKRLKKEAKRVQAAIKVSLSPLDITTVATNQTTKSSSKKELLLKTK</sequence>
<protein>
    <submittedName>
        <fullName evidence="1">23886_t:CDS:1</fullName>
    </submittedName>
</protein>
<dbReference type="EMBL" id="CAJVPY010011794">
    <property type="protein sequence ID" value="CAG8729747.1"/>
    <property type="molecule type" value="Genomic_DNA"/>
</dbReference>
<dbReference type="Proteomes" id="UP000789405">
    <property type="component" value="Unassembled WGS sequence"/>
</dbReference>
<keyword evidence="2" id="KW-1185">Reference proteome</keyword>
<proteinExistence type="predicted"/>
<gene>
    <name evidence="1" type="ORF">DERYTH_LOCUS15016</name>
</gene>